<feature type="domain" description="CBS" evidence="12">
    <location>
        <begin position="210"/>
        <end position="269"/>
    </location>
</feature>
<dbReference type="InterPro" id="IPR016169">
    <property type="entry name" value="FAD-bd_PCMH_sub2"/>
</dbReference>
<dbReference type="SUPFAM" id="SSF81321">
    <property type="entry name" value="Family A G protein-coupled receptor-like"/>
    <property type="match status" value="1"/>
</dbReference>
<feature type="transmembrane region" description="Helical" evidence="11">
    <location>
        <begin position="125"/>
        <end position="147"/>
    </location>
</feature>
<evidence type="ECO:0000256" key="7">
    <source>
        <dbReference type="ARBA" id="ARBA00023122"/>
    </source>
</evidence>
<dbReference type="EMBL" id="JBHSCX010000021">
    <property type="protein sequence ID" value="MFC4363904.1"/>
    <property type="molecule type" value="Genomic_DNA"/>
</dbReference>
<evidence type="ECO:0000256" key="2">
    <source>
        <dbReference type="ARBA" id="ARBA00006337"/>
    </source>
</evidence>
<evidence type="ECO:0000256" key="6">
    <source>
        <dbReference type="ARBA" id="ARBA00022989"/>
    </source>
</evidence>
<dbReference type="RefSeq" id="WP_290263141.1">
    <property type="nucleotide sequence ID" value="NZ_JAUFQG010000004.1"/>
</dbReference>
<feature type="domain" description="CBS" evidence="12">
    <location>
        <begin position="275"/>
        <end position="334"/>
    </location>
</feature>
<keyword evidence="8 10" id="KW-0472">Membrane</keyword>
<dbReference type="CDD" id="cd04590">
    <property type="entry name" value="CBS_pair_CorC_HlyC_assoc"/>
    <property type="match status" value="1"/>
</dbReference>
<accession>A0ABV8V7L6</accession>
<evidence type="ECO:0000256" key="8">
    <source>
        <dbReference type="ARBA" id="ARBA00023136"/>
    </source>
</evidence>
<comment type="subcellular location">
    <subcellularLocation>
        <location evidence="1">Cell membrane</location>
        <topology evidence="1">Multi-pass membrane protein</topology>
    </subcellularLocation>
</comment>
<dbReference type="InterPro" id="IPR044751">
    <property type="entry name" value="Ion_transp-like_CBS"/>
</dbReference>
<evidence type="ECO:0000256" key="4">
    <source>
        <dbReference type="ARBA" id="ARBA00022692"/>
    </source>
</evidence>
<dbReference type="InterPro" id="IPR036318">
    <property type="entry name" value="FAD-bd_PCMH-like_sf"/>
</dbReference>
<dbReference type="InterPro" id="IPR002550">
    <property type="entry name" value="CNNM"/>
</dbReference>
<proteinExistence type="inferred from homology"/>
<keyword evidence="4 10" id="KW-0812">Transmembrane</keyword>
<dbReference type="Pfam" id="PF03471">
    <property type="entry name" value="CorC_HlyC"/>
    <property type="match status" value="1"/>
</dbReference>
<dbReference type="Pfam" id="PF01595">
    <property type="entry name" value="CNNM"/>
    <property type="match status" value="1"/>
</dbReference>
<sequence length="428" mass="48016">MNDIPLSLLFSSLAGLIILSAFFSSSETGMMSLNRYRLKHLVNKKHAGALRAAELLSRPDRLIGVILIGNNLVNILATIIASAITMRLFGEWATLVILPIVLTFIMLIFAEVTPKTVAAFKPEKIAFPASFILKPLLWLFYPVVWLVNTISNALVRLFGINPEVSGTNEHLHPDELRTVVDEAGDLIPDQHQGMLLNVLDLGKATVEDIMVPRNEVVGLNLEDDVVTLLQQIRTSEYTRLPVYEGDINNVVGTLHLRNAARFIFGDDSTITHADIRRFCRKPYFVPESTALHTQLLHYQKEKRRMAFVVDEYGDVQGIITLEDLLEEIVGDFTTNNAGSVEEEIIDLGDGWFIIDGSTSIRDVNRELEWDLPTDEAKTINGLLVDTFQGVPETAMSLTLKNYRFEIVETSSKMIEKVKAIRLQLDDEE</sequence>
<keyword evidence="7 9" id="KW-0129">CBS domain</keyword>
<feature type="domain" description="CNNM transmembrane" evidence="13">
    <location>
        <begin position="2"/>
        <end position="190"/>
    </location>
</feature>
<dbReference type="SMART" id="SM01091">
    <property type="entry name" value="CorC_HlyC"/>
    <property type="match status" value="1"/>
</dbReference>
<gene>
    <name evidence="14" type="ORF">ACFOX3_16420</name>
</gene>
<evidence type="ECO:0000256" key="11">
    <source>
        <dbReference type="SAM" id="Phobius"/>
    </source>
</evidence>
<comment type="caution">
    <text evidence="14">The sequence shown here is derived from an EMBL/GenBank/DDBJ whole genome shotgun (WGS) entry which is preliminary data.</text>
</comment>
<evidence type="ECO:0000256" key="9">
    <source>
        <dbReference type="PROSITE-ProRule" id="PRU00703"/>
    </source>
</evidence>
<keyword evidence="6 10" id="KW-1133">Transmembrane helix</keyword>
<dbReference type="Gene3D" id="3.10.580.10">
    <property type="entry name" value="CBS-domain"/>
    <property type="match status" value="1"/>
</dbReference>
<feature type="transmembrane region" description="Helical" evidence="11">
    <location>
        <begin position="62"/>
        <end position="86"/>
    </location>
</feature>
<dbReference type="Proteomes" id="UP001595840">
    <property type="component" value="Unassembled WGS sequence"/>
</dbReference>
<feature type="transmembrane region" description="Helical" evidence="11">
    <location>
        <begin position="92"/>
        <end position="113"/>
    </location>
</feature>
<dbReference type="InterPro" id="IPR046342">
    <property type="entry name" value="CBS_dom_sf"/>
</dbReference>
<evidence type="ECO:0000256" key="3">
    <source>
        <dbReference type="ARBA" id="ARBA00022475"/>
    </source>
</evidence>
<dbReference type="SUPFAM" id="SSF56176">
    <property type="entry name" value="FAD-binding/transporter-associated domain-like"/>
    <property type="match status" value="1"/>
</dbReference>
<dbReference type="InterPro" id="IPR000644">
    <property type="entry name" value="CBS_dom"/>
</dbReference>
<name>A0ABV8V7L6_9GAMM</name>
<dbReference type="SUPFAM" id="SSF54631">
    <property type="entry name" value="CBS-domain pair"/>
    <property type="match status" value="1"/>
</dbReference>
<dbReference type="PANTHER" id="PTHR22777">
    <property type="entry name" value="HEMOLYSIN-RELATED"/>
    <property type="match status" value="1"/>
</dbReference>
<dbReference type="PROSITE" id="PS51371">
    <property type="entry name" value="CBS"/>
    <property type="match status" value="2"/>
</dbReference>
<protein>
    <submittedName>
        <fullName evidence="14">HlyC/CorC family transporter</fullName>
    </submittedName>
</protein>
<dbReference type="PROSITE" id="PS51846">
    <property type="entry name" value="CNNM"/>
    <property type="match status" value="1"/>
</dbReference>
<evidence type="ECO:0000313" key="14">
    <source>
        <dbReference type="EMBL" id="MFC4363904.1"/>
    </source>
</evidence>
<evidence type="ECO:0000259" key="12">
    <source>
        <dbReference type="PROSITE" id="PS51371"/>
    </source>
</evidence>
<evidence type="ECO:0000259" key="13">
    <source>
        <dbReference type="PROSITE" id="PS51846"/>
    </source>
</evidence>
<evidence type="ECO:0000256" key="1">
    <source>
        <dbReference type="ARBA" id="ARBA00004651"/>
    </source>
</evidence>
<feature type="transmembrane region" description="Helical" evidence="11">
    <location>
        <begin position="6"/>
        <end position="25"/>
    </location>
</feature>
<organism evidence="14 15">
    <name type="scientific">Simiduia curdlanivorans</name>
    <dbReference type="NCBI Taxonomy" id="1492769"/>
    <lineage>
        <taxon>Bacteria</taxon>
        <taxon>Pseudomonadati</taxon>
        <taxon>Pseudomonadota</taxon>
        <taxon>Gammaproteobacteria</taxon>
        <taxon>Cellvibrionales</taxon>
        <taxon>Cellvibrionaceae</taxon>
        <taxon>Simiduia</taxon>
    </lineage>
</organism>
<keyword evidence="3" id="KW-1003">Cell membrane</keyword>
<dbReference type="InterPro" id="IPR005170">
    <property type="entry name" value="Transptr-assoc_dom"/>
</dbReference>
<dbReference type="Pfam" id="PF00571">
    <property type="entry name" value="CBS"/>
    <property type="match status" value="2"/>
</dbReference>
<evidence type="ECO:0000313" key="15">
    <source>
        <dbReference type="Proteomes" id="UP001595840"/>
    </source>
</evidence>
<dbReference type="PANTHER" id="PTHR22777:SF32">
    <property type="entry name" value="UPF0053 INNER MEMBRANE PROTEIN YFJD"/>
    <property type="match status" value="1"/>
</dbReference>
<keyword evidence="15" id="KW-1185">Reference proteome</keyword>
<evidence type="ECO:0000256" key="10">
    <source>
        <dbReference type="PROSITE-ProRule" id="PRU01193"/>
    </source>
</evidence>
<dbReference type="Gene3D" id="3.30.465.10">
    <property type="match status" value="1"/>
</dbReference>
<reference evidence="15" key="1">
    <citation type="journal article" date="2019" name="Int. J. Syst. Evol. Microbiol.">
        <title>The Global Catalogue of Microorganisms (GCM) 10K type strain sequencing project: providing services to taxonomists for standard genome sequencing and annotation.</title>
        <authorList>
            <consortium name="The Broad Institute Genomics Platform"/>
            <consortium name="The Broad Institute Genome Sequencing Center for Infectious Disease"/>
            <person name="Wu L."/>
            <person name="Ma J."/>
        </authorList>
    </citation>
    <scope>NUCLEOTIDE SEQUENCE [LARGE SCALE GENOMIC DNA]</scope>
    <source>
        <strain evidence="15">CECT 8570</strain>
    </source>
</reference>
<evidence type="ECO:0000256" key="5">
    <source>
        <dbReference type="ARBA" id="ARBA00022737"/>
    </source>
</evidence>
<keyword evidence="5" id="KW-0677">Repeat</keyword>
<comment type="similarity">
    <text evidence="2">Belongs to the UPF0053 family.</text>
</comment>